<evidence type="ECO:0000313" key="6">
    <source>
        <dbReference type="Proteomes" id="UP000241229"/>
    </source>
</evidence>
<protein>
    <submittedName>
        <fullName evidence="5">Threonine dehydrogenase</fullName>
    </submittedName>
</protein>
<dbReference type="RefSeq" id="WP_106772675.1">
    <property type="nucleotide sequence ID" value="NZ_PXYK01000011.1"/>
</dbReference>
<dbReference type="Pfam" id="PF08240">
    <property type="entry name" value="ADH_N"/>
    <property type="match status" value="1"/>
</dbReference>
<dbReference type="InterPro" id="IPR011032">
    <property type="entry name" value="GroES-like_sf"/>
</dbReference>
<keyword evidence="6" id="KW-1185">Reference proteome</keyword>
<dbReference type="Proteomes" id="UP000241229">
    <property type="component" value="Unassembled WGS sequence"/>
</dbReference>
<evidence type="ECO:0000313" key="5">
    <source>
        <dbReference type="EMBL" id="PSJ59601.1"/>
    </source>
</evidence>
<evidence type="ECO:0000256" key="3">
    <source>
        <dbReference type="ARBA" id="ARBA00023002"/>
    </source>
</evidence>
<dbReference type="OrthoDB" id="9809185at2"/>
<dbReference type="EMBL" id="PXYK01000011">
    <property type="protein sequence ID" value="PSJ59601.1"/>
    <property type="molecule type" value="Genomic_DNA"/>
</dbReference>
<dbReference type="SUPFAM" id="SSF51735">
    <property type="entry name" value="NAD(P)-binding Rossmann-fold domains"/>
    <property type="match status" value="1"/>
</dbReference>
<dbReference type="InterPro" id="IPR036291">
    <property type="entry name" value="NAD(P)-bd_dom_sf"/>
</dbReference>
<sequence length="345" mass="35988">MKAGVLTAPNVLSFDTVPDPELAPGDLLVRVKAATVCGTDIRIFRGRKTMGVRYPSILGHEFAGEVVAGGKAGGWSPGQAVCVCPAIACGHCQHCVRGYENLCQNLQAIGYEIDGAFAEYIRIPAAGLARGNVFALPEGLTYDKAALAEPLACVINGQERVGVYRGDTVVVLGSGPIGILHVKLARHSGAHKVIVSEPNPLRREAARAAGADLAVDPTAEDLPAIVRDQTDGLGADVVIVAIGVPALADDALALARHRGRVSLFAGFSAGEKAQLDVNAIHYNEVMVTGAFGLTRLQFEQALKLIASGRFEVDSMLTHRFGLAEISAALATAEQGSAIKVAILDA</sequence>
<gene>
    <name evidence="5" type="ORF">C7I84_13310</name>
</gene>
<name>A0A2P7SB67_9HYPH</name>
<feature type="domain" description="Enoyl reductase (ER)" evidence="4">
    <location>
        <begin position="7"/>
        <end position="342"/>
    </location>
</feature>
<dbReference type="GO" id="GO:0016491">
    <property type="term" value="F:oxidoreductase activity"/>
    <property type="evidence" value="ECO:0007669"/>
    <property type="project" value="UniProtKB-KW"/>
</dbReference>
<dbReference type="PANTHER" id="PTHR43401:SF2">
    <property type="entry name" value="L-THREONINE 3-DEHYDROGENASE"/>
    <property type="match status" value="1"/>
</dbReference>
<comment type="caution">
    <text evidence="5">The sequence shown here is derived from an EMBL/GenBank/DDBJ whole genome shotgun (WGS) entry which is preliminary data.</text>
</comment>
<dbReference type="Pfam" id="PF00107">
    <property type="entry name" value="ADH_zinc_N"/>
    <property type="match status" value="1"/>
</dbReference>
<dbReference type="InterPro" id="IPR013149">
    <property type="entry name" value="ADH-like_C"/>
</dbReference>
<dbReference type="GO" id="GO:0046872">
    <property type="term" value="F:metal ion binding"/>
    <property type="evidence" value="ECO:0007669"/>
    <property type="project" value="UniProtKB-KW"/>
</dbReference>
<evidence type="ECO:0000256" key="1">
    <source>
        <dbReference type="ARBA" id="ARBA00022723"/>
    </source>
</evidence>
<dbReference type="SMART" id="SM00829">
    <property type="entry name" value="PKS_ER"/>
    <property type="match status" value="1"/>
</dbReference>
<dbReference type="SUPFAM" id="SSF50129">
    <property type="entry name" value="GroES-like"/>
    <property type="match status" value="1"/>
</dbReference>
<dbReference type="Gene3D" id="3.90.180.10">
    <property type="entry name" value="Medium-chain alcohol dehydrogenases, catalytic domain"/>
    <property type="match status" value="1"/>
</dbReference>
<evidence type="ECO:0000259" key="4">
    <source>
        <dbReference type="SMART" id="SM00829"/>
    </source>
</evidence>
<accession>A0A2P7SB67</accession>
<keyword evidence="2" id="KW-0862">Zinc</keyword>
<keyword evidence="1" id="KW-0479">Metal-binding</keyword>
<organism evidence="5 6">
    <name type="scientific">Kumtagia ephedrae</name>
    <dbReference type="NCBI Taxonomy" id="2116701"/>
    <lineage>
        <taxon>Bacteria</taxon>
        <taxon>Pseudomonadati</taxon>
        <taxon>Pseudomonadota</taxon>
        <taxon>Alphaproteobacteria</taxon>
        <taxon>Hyphomicrobiales</taxon>
        <taxon>Phyllobacteriaceae</taxon>
        <taxon>Kumtagia</taxon>
    </lineage>
</organism>
<reference evidence="5 6" key="1">
    <citation type="submission" date="2018-03" db="EMBL/GenBank/DDBJ databases">
        <title>The draft genome of Mesorhizobium sp. 6GN-30.</title>
        <authorList>
            <person name="Liu L."/>
            <person name="Li L."/>
            <person name="Wang T."/>
            <person name="Zhang X."/>
            <person name="Liang L."/>
        </authorList>
    </citation>
    <scope>NUCLEOTIDE SEQUENCE [LARGE SCALE GENOMIC DNA]</scope>
    <source>
        <strain evidence="5 6">6GN30</strain>
    </source>
</reference>
<dbReference type="Gene3D" id="3.40.50.720">
    <property type="entry name" value="NAD(P)-binding Rossmann-like Domain"/>
    <property type="match status" value="1"/>
</dbReference>
<dbReference type="InterPro" id="IPR013154">
    <property type="entry name" value="ADH-like_N"/>
</dbReference>
<dbReference type="PANTHER" id="PTHR43401">
    <property type="entry name" value="L-THREONINE 3-DEHYDROGENASE"/>
    <property type="match status" value="1"/>
</dbReference>
<dbReference type="AlphaFoldDB" id="A0A2P7SB67"/>
<keyword evidence="3" id="KW-0560">Oxidoreductase</keyword>
<proteinExistence type="predicted"/>
<dbReference type="InterPro" id="IPR020843">
    <property type="entry name" value="ER"/>
</dbReference>
<dbReference type="InterPro" id="IPR050129">
    <property type="entry name" value="Zn_alcohol_dh"/>
</dbReference>
<evidence type="ECO:0000256" key="2">
    <source>
        <dbReference type="ARBA" id="ARBA00022833"/>
    </source>
</evidence>